<protein>
    <submittedName>
        <fullName evidence="4">Membrane-bound lytic murein transglycosylase F</fullName>
        <ecNumber evidence="4">4.2.2.-</ecNumber>
    </submittedName>
</protein>
<name>A0A1M6B7C2_9VIBR</name>
<dbReference type="EMBL" id="FQXZ01000040">
    <property type="protein sequence ID" value="SHI44622.1"/>
    <property type="molecule type" value="Genomic_DNA"/>
</dbReference>
<organism evidence="4 5">
    <name type="scientific">Vibrio aerogenes CECT 7868</name>
    <dbReference type="NCBI Taxonomy" id="1216006"/>
    <lineage>
        <taxon>Bacteria</taxon>
        <taxon>Pseudomonadati</taxon>
        <taxon>Pseudomonadota</taxon>
        <taxon>Gammaproteobacteria</taxon>
        <taxon>Vibrionales</taxon>
        <taxon>Vibrionaceae</taxon>
        <taxon>Vibrio</taxon>
    </lineage>
</organism>
<keyword evidence="2" id="KW-0732">Signal</keyword>
<sequence length="185" mass="21181">MAIRKRFIYLLAVLLSSSPSVFAWHNQYDWQIRKAARHYLPVVPWKLYKAQLIQESALNPQAVSPVGAAGLAQFMPGTWHQISQELDLSGKRTDPSLAIPAGAYYMAKLRRVWKWPRPEEDRHNLALACYNAGCGNILKAQKLCGNPSRYKPIMACLPFVTGKYATETINYAPRIRRIYQRLTYQ</sequence>
<gene>
    <name evidence="4" type="primary">mltF_2</name>
    <name evidence="4" type="ORF">VA7868_03729</name>
</gene>
<dbReference type="PANTHER" id="PTHR37423:SF2">
    <property type="entry name" value="MEMBRANE-BOUND LYTIC MUREIN TRANSGLYCOSYLASE C"/>
    <property type="match status" value="1"/>
</dbReference>
<proteinExistence type="inferred from homology"/>
<dbReference type="OrthoDB" id="92254at2"/>
<dbReference type="STRING" id="1216006.VA7868_03729"/>
<dbReference type="GO" id="GO:0016829">
    <property type="term" value="F:lyase activity"/>
    <property type="evidence" value="ECO:0007669"/>
    <property type="project" value="UniProtKB-KW"/>
</dbReference>
<evidence type="ECO:0000256" key="1">
    <source>
        <dbReference type="ARBA" id="ARBA00007734"/>
    </source>
</evidence>
<keyword evidence="4" id="KW-0456">Lyase</keyword>
<accession>A0A1M6B7C2</accession>
<evidence type="ECO:0000313" key="4">
    <source>
        <dbReference type="EMBL" id="SHI44622.1"/>
    </source>
</evidence>
<dbReference type="RefSeq" id="WP_084193468.1">
    <property type="nucleotide sequence ID" value="NZ_FQXZ01000040.1"/>
</dbReference>
<dbReference type="Proteomes" id="UP000184608">
    <property type="component" value="Unassembled WGS sequence"/>
</dbReference>
<dbReference type="AlphaFoldDB" id="A0A1M6B7C2"/>
<dbReference type="EC" id="4.2.2.-" evidence="4"/>
<comment type="similarity">
    <text evidence="1">Belongs to the transglycosylase Slt family.</text>
</comment>
<feature type="chain" id="PRO_5009916008" evidence="2">
    <location>
        <begin position="24"/>
        <end position="185"/>
    </location>
</feature>
<feature type="domain" description="Transglycosylase SLT" evidence="3">
    <location>
        <begin position="43"/>
        <end position="147"/>
    </location>
</feature>
<dbReference type="InterPro" id="IPR023346">
    <property type="entry name" value="Lysozyme-like_dom_sf"/>
</dbReference>
<evidence type="ECO:0000313" key="5">
    <source>
        <dbReference type="Proteomes" id="UP000184608"/>
    </source>
</evidence>
<evidence type="ECO:0000256" key="2">
    <source>
        <dbReference type="SAM" id="SignalP"/>
    </source>
</evidence>
<dbReference type="SUPFAM" id="SSF53955">
    <property type="entry name" value="Lysozyme-like"/>
    <property type="match status" value="1"/>
</dbReference>
<dbReference type="Pfam" id="PF01464">
    <property type="entry name" value="SLT"/>
    <property type="match status" value="1"/>
</dbReference>
<reference evidence="4 5" key="1">
    <citation type="submission" date="2016-11" db="EMBL/GenBank/DDBJ databases">
        <authorList>
            <person name="Jaros S."/>
            <person name="Januszkiewicz K."/>
            <person name="Wedrychowicz H."/>
        </authorList>
    </citation>
    <scope>NUCLEOTIDE SEQUENCE [LARGE SCALE GENOMIC DNA]</scope>
    <source>
        <strain evidence="4 5">CECT 7868</strain>
    </source>
</reference>
<keyword evidence="5" id="KW-1185">Reference proteome</keyword>
<feature type="signal peptide" evidence="2">
    <location>
        <begin position="1"/>
        <end position="23"/>
    </location>
</feature>
<dbReference type="PANTHER" id="PTHR37423">
    <property type="entry name" value="SOLUBLE LYTIC MUREIN TRANSGLYCOSYLASE-RELATED"/>
    <property type="match status" value="1"/>
</dbReference>
<dbReference type="Gene3D" id="1.10.530.10">
    <property type="match status" value="1"/>
</dbReference>
<evidence type="ECO:0000259" key="3">
    <source>
        <dbReference type="Pfam" id="PF01464"/>
    </source>
</evidence>
<dbReference type="InterPro" id="IPR008258">
    <property type="entry name" value="Transglycosylase_SLT_dom_1"/>
</dbReference>